<protein>
    <submittedName>
        <fullName evidence="1">Uncharacterized protein</fullName>
    </submittedName>
</protein>
<proteinExistence type="predicted"/>
<sequence length="93" mass="10310">MARDLLYGPPIRTGEAGAMTVVGPVYLRWRAGRPAPEEERFDTLDAALDAVEARWESLQHQAPQILDPRRLLLLSTQELVEMSEEEPPAEAGG</sequence>
<dbReference type="EMBL" id="QLIX01000007">
    <property type="protein sequence ID" value="RAI58803.1"/>
    <property type="molecule type" value="Genomic_DNA"/>
</dbReference>
<gene>
    <name evidence="1" type="ORF">DOO78_12060</name>
</gene>
<evidence type="ECO:0000313" key="1">
    <source>
        <dbReference type="EMBL" id="RAI58803.1"/>
    </source>
</evidence>
<dbReference type="OrthoDB" id="7279090at2"/>
<dbReference type="Proteomes" id="UP000249065">
    <property type="component" value="Unassembled WGS sequence"/>
</dbReference>
<name>A0A327M9K1_9PROT</name>
<dbReference type="RefSeq" id="WP_111470011.1">
    <property type="nucleotide sequence ID" value="NZ_QLIX01000007.1"/>
</dbReference>
<comment type="caution">
    <text evidence="1">The sequence shown here is derived from an EMBL/GenBank/DDBJ whole genome shotgun (WGS) entry which is preliminary data.</text>
</comment>
<keyword evidence="2" id="KW-1185">Reference proteome</keyword>
<dbReference type="AlphaFoldDB" id="A0A327M9K1"/>
<reference evidence="2" key="1">
    <citation type="submission" date="2018-06" db="EMBL/GenBank/DDBJ databases">
        <authorList>
            <person name="Khan S.A."/>
        </authorList>
    </citation>
    <scope>NUCLEOTIDE SEQUENCE [LARGE SCALE GENOMIC DNA]</scope>
    <source>
        <strain evidence="2">DB-1506</strain>
    </source>
</reference>
<organism evidence="1 2">
    <name type="scientific">Roseicella frigidaeris</name>
    <dbReference type="NCBI Taxonomy" id="2230885"/>
    <lineage>
        <taxon>Bacteria</taxon>
        <taxon>Pseudomonadati</taxon>
        <taxon>Pseudomonadota</taxon>
        <taxon>Alphaproteobacteria</taxon>
        <taxon>Acetobacterales</taxon>
        <taxon>Roseomonadaceae</taxon>
        <taxon>Roseicella</taxon>
    </lineage>
</organism>
<evidence type="ECO:0000313" key="2">
    <source>
        <dbReference type="Proteomes" id="UP000249065"/>
    </source>
</evidence>
<accession>A0A327M9K1</accession>